<dbReference type="RefSeq" id="WP_251912454.1">
    <property type="nucleotide sequence ID" value="NZ_JAMRXG010000005.1"/>
</dbReference>
<protein>
    <submittedName>
        <fullName evidence="1">Uncharacterized protein</fullName>
    </submittedName>
</protein>
<organism evidence="1 2">
    <name type="scientific">Nocardia pulmonis</name>
    <dbReference type="NCBI Taxonomy" id="2951408"/>
    <lineage>
        <taxon>Bacteria</taxon>
        <taxon>Bacillati</taxon>
        <taxon>Actinomycetota</taxon>
        <taxon>Actinomycetes</taxon>
        <taxon>Mycobacteriales</taxon>
        <taxon>Nocardiaceae</taxon>
        <taxon>Nocardia</taxon>
    </lineage>
</organism>
<reference evidence="1" key="1">
    <citation type="submission" date="2022-06" db="EMBL/GenBank/DDBJ databases">
        <title>Novel species in genus nocardia.</title>
        <authorList>
            <person name="Li F."/>
        </authorList>
    </citation>
    <scope>NUCLEOTIDE SEQUENCE</scope>
    <source>
        <strain evidence="1">CDC141</strain>
    </source>
</reference>
<dbReference type="EMBL" id="JAMRXG010000005">
    <property type="protein sequence ID" value="MCM6774652.1"/>
    <property type="molecule type" value="Genomic_DNA"/>
</dbReference>
<accession>A0A9X2IW74</accession>
<comment type="caution">
    <text evidence="1">The sequence shown here is derived from an EMBL/GenBank/DDBJ whole genome shotgun (WGS) entry which is preliminary data.</text>
</comment>
<evidence type="ECO:0000313" key="1">
    <source>
        <dbReference type="EMBL" id="MCM6774652.1"/>
    </source>
</evidence>
<keyword evidence="2" id="KW-1185">Reference proteome</keyword>
<sequence length="222" mass="23666">MPATNLMTLKDAQRELLLKPLDAAVFLAPWYTPAPARFTDSAGALQTLPVEYKSVGLIDKKSGIAFARNVTAAPIESYGELEPSRNDITSDTTTIEFEPQQTNALTLALTTSANLEAVKADAQSGEIRFAQPSSEQITYYSAIVIAKDGNDALPIYVFKVMPKVAVTKYAGEQWTATNILSQKLTLTAFKDDTAGFAVAHGFGGAGWKKLVGKAGFATAPAS</sequence>
<proteinExistence type="predicted"/>
<evidence type="ECO:0000313" key="2">
    <source>
        <dbReference type="Proteomes" id="UP001139157"/>
    </source>
</evidence>
<gene>
    <name evidence="1" type="ORF">NDR86_14335</name>
</gene>
<dbReference type="Proteomes" id="UP001139157">
    <property type="component" value="Unassembled WGS sequence"/>
</dbReference>
<name>A0A9X2IW74_9NOCA</name>
<dbReference type="AlphaFoldDB" id="A0A9X2IW74"/>